<dbReference type="EMBL" id="JAMQGR010000009">
    <property type="protein sequence ID" value="MCM2568210.1"/>
    <property type="molecule type" value="Genomic_DNA"/>
</dbReference>
<feature type="domain" description="Lysozyme inhibitor LprI-like N-terminal" evidence="2">
    <location>
        <begin position="77"/>
        <end position="162"/>
    </location>
</feature>
<keyword evidence="1" id="KW-1133">Transmembrane helix</keyword>
<sequence>MNSKWDSELSLINNRVRPGADLNTINYQKERVLVGIAVLSRLSMLGLIFLCLSLSSLTNASEQQSDMASIKQEHCEESNNLENTFCMSRELKESDTRLNVIYKTLMYALAKPQGLQSAQRAWLVFRDAECKFQNKAMHGGSAYHFSMDLCLMQLTEQRISALETVRPCNGCVEFKDAFYKTGFNLPERKRTPASGKL</sequence>
<dbReference type="PANTHER" id="PTHR39176">
    <property type="entry name" value="PERIPLASMIC PROTEIN-RELATED"/>
    <property type="match status" value="1"/>
</dbReference>
<dbReference type="RefSeq" id="WP_251351142.1">
    <property type="nucleotide sequence ID" value="NZ_JAMQGR010000009.1"/>
</dbReference>
<evidence type="ECO:0000313" key="4">
    <source>
        <dbReference type="Proteomes" id="UP001202243"/>
    </source>
</evidence>
<keyword evidence="1" id="KW-0472">Membrane</keyword>
<organism evidence="3 4">
    <name type="scientific">Janthinobacterium kumbetense</name>
    <dbReference type="NCBI Taxonomy" id="2950280"/>
    <lineage>
        <taxon>Bacteria</taxon>
        <taxon>Pseudomonadati</taxon>
        <taxon>Pseudomonadota</taxon>
        <taxon>Betaproteobacteria</taxon>
        <taxon>Burkholderiales</taxon>
        <taxon>Oxalobacteraceae</taxon>
        <taxon>Janthinobacterium</taxon>
    </lineage>
</organism>
<dbReference type="Gene3D" id="1.20.1270.180">
    <property type="match status" value="1"/>
</dbReference>
<evidence type="ECO:0000259" key="2">
    <source>
        <dbReference type="Pfam" id="PF07007"/>
    </source>
</evidence>
<dbReference type="PANTHER" id="PTHR39176:SF1">
    <property type="entry name" value="PERIPLASMIC PROTEIN"/>
    <property type="match status" value="1"/>
</dbReference>
<protein>
    <submittedName>
        <fullName evidence="3">DUF1311 domain-containing protein</fullName>
    </submittedName>
</protein>
<keyword evidence="4" id="KW-1185">Reference proteome</keyword>
<keyword evidence="1" id="KW-0812">Transmembrane</keyword>
<proteinExistence type="predicted"/>
<name>A0ABT0WVZ4_9BURK</name>
<dbReference type="InterPro" id="IPR009739">
    <property type="entry name" value="LprI-like_N"/>
</dbReference>
<feature type="transmembrane region" description="Helical" evidence="1">
    <location>
        <begin position="32"/>
        <end position="55"/>
    </location>
</feature>
<evidence type="ECO:0000256" key="1">
    <source>
        <dbReference type="SAM" id="Phobius"/>
    </source>
</evidence>
<dbReference type="Pfam" id="PF07007">
    <property type="entry name" value="LprI"/>
    <property type="match status" value="1"/>
</dbReference>
<reference evidence="3 4" key="1">
    <citation type="submission" date="2022-06" db="EMBL/GenBank/DDBJ databases">
        <title>Janthinobacterium kumbetensis sp. nov., isolated from spring water in Turkey.</title>
        <authorList>
            <person name="Inan Bektas K."/>
            <person name="Belduz A.A."/>
            <person name="Canakci S."/>
            <person name="Nalcaoglu A."/>
            <person name="Ceylan E."/>
            <person name="Kati H."/>
        </authorList>
    </citation>
    <scope>NUCLEOTIDE SEQUENCE [LARGE SCALE GENOMIC DNA]</scope>
    <source>
        <strain evidence="3 4">GK</strain>
    </source>
</reference>
<comment type="caution">
    <text evidence="3">The sequence shown here is derived from an EMBL/GenBank/DDBJ whole genome shotgun (WGS) entry which is preliminary data.</text>
</comment>
<accession>A0ABT0WVZ4</accession>
<evidence type="ECO:0000313" key="3">
    <source>
        <dbReference type="EMBL" id="MCM2568210.1"/>
    </source>
</evidence>
<gene>
    <name evidence="3" type="ORF">NCG91_21600</name>
</gene>
<dbReference type="Proteomes" id="UP001202243">
    <property type="component" value="Unassembled WGS sequence"/>
</dbReference>